<dbReference type="AlphaFoldDB" id="A0AAX6MXM3"/>
<dbReference type="PROSITE" id="PS00463">
    <property type="entry name" value="ZN2_CY6_FUNGAL_1"/>
    <property type="match status" value="1"/>
</dbReference>
<dbReference type="Gene3D" id="4.10.240.10">
    <property type="entry name" value="Zn(2)-C6 fungal-type DNA-binding domain"/>
    <property type="match status" value="1"/>
</dbReference>
<keyword evidence="8" id="KW-1185">Reference proteome</keyword>
<dbReference type="PROSITE" id="PS50048">
    <property type="entry name" value="ZN2_CY6_FUNGAL_2"/>
    <property type="match status" value="1"/>
</dbReference>
<dbReference type="GO" id="GO:0005634">
    <property type="term" value="C:nucleus"/>
    <property type="evidence" value="ECO:0007669"/>
    <property type="project" value="UniProtKB-SubCell"/>
</dbReference>
<dbReference type="SUPFAM" id="SSF57701">
    <property type="entry name" value="Zn2/Cys6 DNA-binding domain"/>
    <property type="match status" value="1"/>
</dbReference>
<evidence type="ECO:0000256" key="4">
    <source>
        <dbReference type="ARBA" id="ARBA00023163"/>
    </source>
</evidence>
<organism evidence="7 8">
    <name type="scientific">Daldinia eschscholtzii</name>
    <dbReference type="NCBI Taxonomy" id="292717"/>
    <lineage>
        <taxon>Eukaryota</taxon>
        <taxon>Fungi</taxon>
        <taxon>Dikarya</taxon>
        <taxon>Ascomycota</taxon>
        <taxon>Pezizomycotina</taxon>
        <taxon>Sordariomycetes</taxon>
        <taxon>Xylariomycetidae</taxon>
        <taxon>Xylariales</taxon>
        <taxon>Hypoxylaceae</taxon>
        <taxon>Daldinia</taxon>
    </lineage>
</organism>
<evidence type="ECO:0000313" key="7">
    <source>
        <dbReference type="EMBL" id="KAK6957355.1"/>
    </source>
</evidence>
<dbReference type="EMBL" id="JBANMG010000001">
    <property type="protein sequence ID" value="KAK6957355.1"/>
    <property type="molecule type" value="Genomic_DNA"/>
</dbReference>
<evidence type="ECO:0000256" key="2">
    <source>
        <dbReference type="ARBA" id="ARBA00023015"/>
    </source>
</evidence>
<keyword evidence="4" id="KW-0804">Transcription</keyword>
<keyword evidence="2" id="KW-0805">Transcription regulation</keyword>
<feature type="domain" description="Zn(2)-C6 fungal-type" evidence="6">
    <location>
        <begin position="12"/>
        <end position="45"/>
    </location>
</feature>
<dbReference type="PANTHER" id="PTHR31845">
    <property type="entry name" value="FINGER DOMAIN PROTEIN, PUTATIVE-RELATED"/>
    <property type="match status" value="1"/>
</dbReference>
<evidence type="ECO:0000256" key="3">
    <source>
        <dbReference type="ARBA" id="ARBA00023125"/>
    </source>
</evidence>
<dbReference type="InterPro" id="IPR001138">
    <property type="entry name" value="Zn2Cys6_DnaBD"/>
</dbReference>
<dbReference type="InterPro" id="IPR036864">
    <property type="entry name" value="Zn2-C6_fun-type_DNA-bd_sf"/>
</dbReference>
<dbReference type="Proteomes" id="UP001369815">
    <property type="component" value="Unassembled WGS sequence"/>
</dbReference>
<dbReference type="CDD" id="cd00067">
    <property type="entry name" value="GAL4"/>
    <property type="match status" value="1"/>
</dbReference>
<proteinExistence type="predicted"/>
<comment type="subcellular location">
    <subcellularLocation>
        <location evidence="1">Nucleus</location>
    </subcellularLocation>
</comment>
<dbReference type="SMART" id="SM00066">
    <property type="entry name" value="GAL4"/>
    <property type="match status" value="1"/>
</dbReference>
<dbReference type="InterPro" id="IPR051089">
    <property type="entry name" value="prtT"/>
</dbReference>
<name>A0AAX6MXM3_9PEZI</name>
<evidence type="ECO:0000259" key="6">
    <source>
        <dbReference type="PROSITE" id="PS50048"/>
    </source>
</evidence>
<dbReference type="GO" id="GO:0008270">
    <property type="term" value="F:zinc ion binding"/>
    <property type="evidence" value="ECO:0007669"/>
    <property type="project" value="InterPro"/>
</dbReference>
<keyword evidence="3" id="KW-0238">DNA-binding</keyword>
<dbReference type="Pfam" id="PF00172">
    <property type="entry name" value="Zn_clus"/>
    <property type="match status" value="1"/>
</dbReference>
<comment type="caution">
    <text evidence="7">The sequence shown here is derived from an EMBL/GenBank/DDBJ whole genome shotgun (WGS) entry which is preliminary data.</text>
</comment>
<dbReference type="GO" id="GO:0000981">
    <property type="term" value="F:DNA-binding transcription factor activity, RNA polymerase II-specific"/>
    <property type="evidence" value="ECO:0007669"/>
    <property type="project" value="InterPro"/>
</dbReference>
<evidence type="ECO:0000313" key="8">
    <source>
        <dbReference type="Proteomes" id="UP001369815"/>
    </source>
</evidence>
<evidence type="ECO:0000256" key="1">
    <source>
        <dbReference type="ARBA" id="ARBA00004123"/>
    </source>
</evidence>
<sequence>MEPLPQSRLRTACTRCHAQKLRCPGRQEGERSCSRCKKANATCIFGTSVRGKRPATVAAQGLRTALDMDDDFPIAKRTHEEKSTALQTRGSNYMPDQSSPLSTTIDWNVVSIDTEITHPQAASPYTSTPNTINPVTIEDPHIQIVATLTQLNLDLLRHAKTIPPLTSQPPNITKDFVPFNLDDTFQLTTSFLETVRPLHLQESPEICSSSSSIVVDSGTVFLAISCWRRLADIYDSLFIHVRRCAEQSVLPATKEGNPITLPLLTIGRFVPDATTSILLQMVATLQHSTQLANGMSEFASKMSRSWEPASGNELGSVDLHCHADAIHQQIRSIKSLLAEIGHL</sequence>
<keyword evidence="5" id="KW-0539">Nucleus</keyword>
<evidence type="ECO:0000256" key="5">
    <source>
        <dbReference type="ARBA" id="ARBA00023242"/>
    </source>
</evidence>
<accession>A0AAX6MXM3</accession>
<gene>
    <name evidence="7" type="ORF">Daesc_000139</name>
</gene>
<dbReference type="PANTHER" id="PTHR31845:SF17">
    <property type="entry name" value="ZN(II)2CYS6 TRANSCRIPTION FACTOR (EUROFUNG)"/>
    <property type="match status" value="1"/>
</dbReference>
<dbReference type="GO" id="GO:0000976">
    <property type="term" value="F:transcription cis-regulatory region binding"/>
    <property type="evidence" value="ECO:0007669"/>
    <property type="project" value="TreeGrafter"/>
</dbReference>
<protein>
    <recommendedName>
        <fullName evidence="6">Zn(2)-C6 fungal-type domain-containing protein</fullName>
    </recommendedName>
</protein>
<reference evidence="7 8" key="1">
    <citation type="journal article" date="2024" name="Front Chem Biol">
        <title>Unveiling the potential of Daldinia eschscholtzii MFLUCC 19-0629 through bioactivity and bioinformatics studies for enhanced sustainable agriculture production.</title>
        <authorList>
            <person name="Brooks S."/>
            <person name="Weaver J.A."/>
            <person name="Klomchit A."/>
            <person name="Alharthi S.A."/>
            <person name="Onlamun T."/>
            <person name="Nurani R."/>
            <person name="Vong T.K."/>
            <person name="Alberti F."/>
            <person name="Greco C."/>
        </authorList>
    </citation>
    <scope>NUCLEOTIDE SEQUENCE [LARGE SCALE GENOMIC DNA]</scope>
    <source>
        <strain evidence="7">MFLUCC 19-0629</strain>
    </source>
</reference>